<evidence type="ECO:0000313" key="8">
    <source>
        <dbReference type="EMBL" id="SEI00679.1"/>
    </source>
</evidence>
<comment type="similarity">
    <text evidence="2">Belongs to the polysaccharide synthase family.</text>
</comment>
<evidence type="ECO:0000313" key="9">
    <source>
        <dbReference type="EMBL" id="SEO32278.1"/>
    </source>
</evidence>
<proteinExistence type="inferred from homology"/>
<feature type="transmembrane region" description="Helical" evidence="7">
    <location>
        <begin position="287"/>
        <end position="312"/>
    </location>
</feature>
<dbReference type="GO" id="GO:0005886">
    <property type="term" value="C:plasma membrane"/>
    <property type="evidence" value="ECO:0007669"/>
    <property type="project" value="UniProtKB-SubCell"/>
</dbReference>
<reference evidence="9 11" key="2">
    <citation type="submission" date="2016-10" db="EMBL/GenBank/DDBJ databases">
        <authorList>
            <person name="Varghese N."/>
            <person name="Submissions S."/>
        </authorList>
    </citation>
    <scope>NUCLEOTIDE SEQUENCE [LARGE SCALE GENOMIC DNA]</scope>
    <source>
        <strain evidence="9 11">CGMCC 1.7071</strain>
    </source>
</reference>
<accession>A0A1H8NSG9</accession>
<feature type="transmembrane region" description="Helical" evidence="7">
    <location>
        <begin position="169"/>
        <end position="192"/>
    </location>
</feature>
<feature type="transmembrane region" description="Helical" evidence="7">
    <location>
        <begin position="363"/>
        <end position="392"/>
    </location>
</feature>
<dbReference type="Proteomes" id="UP000183063">
    <property type="component" value="Unassembled WGS sequence"/>
</dbReference>
<feature type="transmembrane region" description="Helical" evidence="7">
    <location>
        <begin position="318"/>
        <end position="342"/>
    </location>
</feature>
<evidence type="ECO:0000256" key="1">
    <source>
        <dbReference type="ARBA" id="ARBA00004651"/>
    </source>
</evidence>
<name>A0A1H8NSG9_9HYPH</name>
<keyword evidence="5 7" id="KW-1133">Transmembrane helix</keyword>
<dbReference type="EMBL" id="FOCV01000015">
    <property type="protein sequence ID" value="SEO32278.1"/>
    <property type="molecule type" value="Genomic_DNA"/>
</dbReference>
<evidence type="ECO:0000256" key="3">
    <source>
        <dbReference type="ARBA" id="ARBA00022475"/>
    </source>
</evidence>
<evidence type="ECO:0000256" key="6">
    <source>
        <dbReference type="ARBA" id="ARBA00023136"/>
    </source>
</evidence>
<reference evidence="8" key="3">
    <citation type="submission" date="2016-10" db="EMBL/GenBank/DDBJ databases">
        <authorList>
            <person name="de Groot N.N."/>
        </authorList>
    </citation>
    <scope>NUCLEOTIDE SEQUENCE [LARGE SCALE GENOMIC DNA]</scope>
    <source>
        <strain evidence="8">CCBAU85039</strain>
    </source>
</reference>
<keyword evidence="11" id="KW-1185">Reference proteome</keyword>
<feature type="transmembrane region" description="Helical" evidence="7">
    <location>
        <begin position="109"/>
        <end position="132"/>
    </location>
</feature>
<dbReference type="CDD" id="cd13127">
    <property type="entry name" value="MATE_tuaB_like"/>
    <property type="match status" value="1"/>
</dbReference>
<organism evidence="8 10">
    <name type="scientific">Rhizobium tibeticum</name>
    <dbReference type="NCBI Taxonomy" id="501024"/>
    <lineage>
        <taxon>Bacteria</taxon>
        <taxon>Pseudomonadati</taxon>
        <taxon>Pseudomonadota</taxon>
        <taxon>Alphaproteobacteria</taxon>
        <taxon>Hyphomicrobiales</taxon>
        <taxon>Rhizobiaceae</taxon>
        <taxon>Rhizobium/Agrobacterium group</taxon>
        <taxon>Rhizobium</taxon>
    </lineage>
</organism>
<feature type="transmembrane region" description="Helical" evidence="7">
    <location>
        <begin position="441"/>
        <end position="468"/>
    </location>
</feature>
<dbReference type="RefSeq" id="WP_072377433.1">
    <property type="nucleotide sequence ID" value="NZ_FNXB01000018.1"/>
</dbReference>
<keyword evidence="6 7" id="KW-0472">Membrane</keyword>
<sequence>MLAFKAMQGAGWLVFSRFVGRIIDFFTLLVLARILSPADFGLAALATSLVVIINTVLEIPVTQALLRLPAIDKSHLDTAFTVGLIRSGLMAVIVLAAAWPFAFFNHEPMLMPLVAVLGLGPISRGFASPAMVKFARELGFRQTFILEFSGKLIASIIATLIVLSGGAYWAIVANFVIASAASSIVSFVLAPYRPALSLSRLTDFAGFIGWFSSAQLLSALNWQFDRFLIGSLADRSTLGRYAVASDISVIPTQSIIGPALQPVMAAFSQISHDRVRTKFAFLKAARFAMLISVPVCIGMSLTADLATVLLLGQKWSEAAPILSLLALSVAPIPYFQTLYSVSLALDRPNIIFRINAVDLGIRLVLLPLGFYLGSIMGVSVARIVLSSLMFAFYLGETRSLLALGIAEQLRNLWKVAFASAVMAISVLFLREGLAAQQLHPLVELACVGTMGAAAYTATLLLLGIRLIAGRGQLELVDRR</sequence>
<dbReference type="Pfam" id="PF13440">
    <property type="entry name" value="Polysacc_synt_3"/>
    <property type="match status" value="1"/>
</dbReference>
<feature type="transmembrane region" description="Helical" evidence="7">
    <location>
        <begin position="40"/>
        <end position="57"/>
    </location>
</feature>
<evidence type="ECO:0000313" key="10">
    <source>
        <dbReference type="Proteomes" id="UP000183063"/>
    </source>
</evidence>
<evidence type="ECO:0000256" key="7">
    <source>
        <dbReference type="SAM" id="Phobius"/>
    </source>
</evidence>
<gene>
    <name evidence="8" type="primary">tuaB_2</name>
    <name evidence="8" type="ORF">RTCCBAU85039_3655</name>
    <name evidence="9" type="ORF">SAMN05216228_101553</name>
</gene>
<dbReference type="PANTHER" id="PTHR30250">
    <property type="entry name" value="PST FAMILY PREDICTED COLANIC ACID TRANSPORTER"/>
    <property type="match status" value="1"/>
</dbReference>
<feature type="transmembrane region" description="Helical" evidence="7">
    <location>
        <begin position="12"/>
        <end position="34"/>
    </location>
</feature>
<feature type="transmembrane region" description="Helical" evidence="7">
    <location>
        <begin position="144"/>
        <end position="163"/>
    </location>
</feature>
<dbReference type="EMBL" id="FNXB01000018">
    <property type="protein sequence ID" value="SEI00679.1"/>
    <property type="molecule type" value="Genomic_DNA"/>
</dbReference>
<reference evidence="10" key="1">
    <citation type="submission" date="2016-10" db="EMBL/GenBank/DDBJ databases">
        <authorList>
            <person name="Wibberg D."/>
        </authorList>
    </citation>
    <scope>NUCLEOTIDE SEQUENCE [LARGE SCALE GENOMIC DNA]</scope>
</reference>
<keyword evidence="3" id="KW-1003">Cell membrane</keyword>
<dbReference type="InterPro" id="IPR050833">
    <property type="entry name" value="Poly_Biosynth_Transport"/>
</dbReference>
<feature type="transmembrane region" description="Helical" evidence="7">
    <location>
        <begin position="78"/>
        <end position="103"/>
    </location>
</feature>
<comment type="subcellular location">
    <subcellularLocation>
        <location evidence="1">Cell membrane</location>
        <topology evidence="1">Multi-pass membrane protein</topology>
    </subcellularLocation>
</comment>
<keyword evidence="4 7" id="KW-0812">Transmembrane</keyword>
<dbReference type="OrthoDB" id="7605542at2"/>
<evidence type="ECO:0000256" key="4">
    <source>
        <dbReference type="ARBA" id="ARBA00022692"/>
    </source>
</evidence>
<evidence type="ECO:0000313" key="11">
    <source>
        <dbReference type="Proteomes" id="UP000198939"/>
    </source>
</evidence>
<dbReference type="STRING" id="501024.RTCCBAU85039_3655"/>
<dbReference type="Proteomes" id="UP000198939">
    <property type="component" value="Unassembled WGS sequence"/>
</dbReference>
<evidence type="ECO:0000256" key="2">
    <source>
        <dbReference type="ARBA" id="ARBA00007430"/>
    </source>
</evidence>
<evidence type="ECO:0000256" key="5">
    <source>
        <dbReference type="ARBA" id="ARBA00022989"/>
    </source>
</evidence>
<dbReference type="AlphaFoldDB" id="A0A1H8NSG9"/>
<dbReference type="PANTHER" id="PTHR30250:SF10">
    <property type="entry name" value="LIPOPOLYSACCHARIDE BIOSYNTHESIS PROTEIN WZXC"/>
    <property type="match status" value="1"/>
</dbReference>
<protein>
    <submittedName>
        <fullName evidence="9">Polysaccharide transporter, PST family</fullName>
    </submittedName>
    <submittedName>
        <fullName evidence="8">Teichuronic acid biosynthesis protein TuaB</fullName>
    </submittedName>
</protein>